<dbReference type="InterPro" id="IPR012337">
    <property type="entry name" value="RNaseH-like_sf"/>
</dbReference>
<dbReference type="EMBL" id="VUNM01000058">
    <property type="protein sequence ID" value="MST90300.1"/>
    <property type="molecule type" value="Genomic_DNA"/>
</dbReference>
<dbReference type="InterPro" id="IPR001584">
    <property type="entry name" value="Integrase_cat-core"/>
</dbReference>
<comment type="caution">
    <text evidence="2">The sequence shown here is derived from an EMBL/GenBank/DDBJ whole genome shotgun (WGS) entry which is preliminary data.</text>
</comment>
<dbReference type="SUPFAM" id="SSF46689">
    <property type="entry name" value="Homeodomain-like"/>
    <property type="match status" value="1"/>
</dbReference>
<dbReference type="PROSITE" id="PS50994">
    <property type="entry name" value="INTEGRASE"/>
    <property type="match status" value="1"/>
</dbReference>
<dbReference type="Gene3D" id="3.30.420.10">
    <property type="entry name" value="Ribonuclease H-like superfamily/Ribonuclease H"/>
    <property type="match status" value="1"/>
</dbReference>
<evidence type="ECO:0000259" key="1">
    <source>
        <dbReference type="PROSITE" id="PS50994"/>
    </source>
</evidence>
<dbReference type="PANTHER" id="PTHR35004">
    <property type="entry name" value="TRANSPOSASE RV3428C-RELATED"/>
    <property type="match status" value="1"/>
</dbReference>
<gene>
    <name evidence="2" type="ORF">FYJ79_12160</name>
</gene>
<evidence type="ECO:0000313" key="3">
    <source>
        <dbReference type="Proteomes" id="UP000442619"/>
    </source>
</evidence>
<dbReference type="Pfam" id="PF09299">
    <property type="entry name" value="Mu-transpos_C"/>
    <property type="match status" value="1"/>
</dbReference>
<dbReference type="GO" id="GO:0015074">
    <property type="term" value="P:DNA integration"/>
    <property type="evidence" value="ECO:0007669"/>
    <property type="project" value="InterPro"/>
</dbReference>
<feature type="domain" description="Integrase catalytic" evidence="1">
    <location>
        <begin position="146"/>
        <end position="334"/>
    </location>
</feature>
<dbReference type="AlphaFoldDB" id="A0A844FYL2"/>
<dbReference type="Proteomes" id="UP000442619">
    <property type="component" value="Unassembled WGS sequence"/>
</dbReference>
<organism evidence="2 3">
    <name type="scientific">Sharpea porci</name>
    <dbReference type="NCBI Taxonomy" id="2652286"/>
    <lineage>
        <taxon>Bacteria</taxon>
        <taxon>Bacillati</taxon>
        <taxon>Bacillota</taxon>
        <taxon>Erysipelotrichia</taxon>
        <taxon>Erysipelotrichales</taxon>
        <taxon>Coprobacillaceae</taxon>
        <taxon>Sharpea</taxon>
    </lineage>
</organism>
<proteinExistence type="predicted"/>
<dbReference type="GO" id="GO:0003676">
    <property type="term" value="F:nucleic acid binding"/>
    <property type="evidence" value="ECO:0007669"/>
    <property type="project" value="InterPro"/>
</dbReference>
<name>A0A844FYL2_9FIRM</name>
<dbReference type="PANTHER" id="PTHR35004:SF6">
    <property type="entry name" value="TRANSPOSASE"/>
    <property type="match status" value="1"/>
</dbReference>
<dbReference type="RefSeq" id="WP_154518889.1">
    <property type="nucleotide sequence ID" value="NZ_VUNM01000058.1"/>
</dbReference>
<reference evidence="2 3" key="1">
    <citation type="submission" date="2019-08" db="EMBL/GenBank/DDBJ databases">
        <title>In-depth cultivation of the pig gut microbiome towards novel bacterial diversity and tailored functional studies.</title>
        <authorList>
            <person name="Wylensek D."/>
            <person name="Hitch T.C.A."/>
            <person name="Clavel T."/>
        </authorList>
    </citation>
    <scope>NUCLEOTIDE SEQUENCE [LARGE SCALE GENOMIC DNA]</scope>
    <source>
        <strain evidence="2 3">CA-Schmier-601-WT-3</strain>
    </source>
</reference>
<dbReference type="InterPro" id="IPR009057">
    <property type="entry name" value="Homeodomain-like_sf"/>
</dbReference>
<evidence type="ECO:0000313" key="2">
    <source>
        <dbReference type="EMBL" id="MST90300.1"/>
    </source>
</evidence>
<dbReference type="Pfam" id="PF13565">
    <property type="entry name" value="HTH_32"/>
    <property type="match status" value="1"/>
</dbReference>
<sequence>MKKTDPESYERRREIATIKFSLIAPVVAGTLGDETATGYFRRIASNSVRMPDGNDRIYSWQTLSYWLHLYRKGGLDALMPRERLDKGVPRRLSEEATRRIAELVEQFPKITGTLVWDRLHEEGLFDDCSVSVDTVQRYISSSGLRNGKLPPMSGKEIRAWEFAHACDGYEADTAHTLYIRNEDGEYVKTYLIAIIDDHSRMIVGARFFYSDNAVNFQKVWKSAVMRYGRSRTLILDNGSSYRNGSTKLIASRLGTRLVYCRPYTPQGKAKIERFFLSIRNSWLNADDGSSYHGIDELNERLDQWVAEYNLREHSALRDDEYDNHTPMQRFMYDMKDIEPHRTCNKQAGEFQGWLDDCFLHEEIRRVNGDSTVRIRQTDFDVPSQYIGSRVVVRYDPSTLENVYLDDPANKARYRLKRTDRVENGRTKRTEMYY</sequence>
<dbReference type="SUPFAM" id="SSF53098">
    <property type="entry name" value="Ribonuclease H-like"/>
    <property type="match status" value="1"/>
</dbReference>
<accession>A0A844FYL2</accession>
<dbReference type="InterPro" id="IPR036397">
    <property type="entry name" value="RNaseH_sf"/>
</dbReference>
<protein>
    <submittedName>
        <fullName evidence="2">DDE-type integrase/transposase/recombinase</fullName>
    </submittedName>
</protein>
<dbReference type="InterPro" id="IPR015378">
    <property type="entry name" value="Transposase-like_Mu_C"/>
</dbReference>
<dbReference type="Pfam" id="PF00665">
    <property type="entry name" value="rve"/>
    <property type="match status" value="1"/>
</dbReference>
<keyword evidence="3" id="KW-1185">Reference proteome</keyword>